<dbReference type="Gene3D" id="2.10.70.10">
    <property type="entry name" value="Complement Module, domain 1"/>
    <property type="match status" value="2"/>
</dbReference>
<evidence type="ECO:0000256" key="1">
    <source>
        <dbReference type="ARBA" id="ARBA00004613"/>
    </source>
</evidence>
<evidence type="ECO:0000256" key="4">
    <source>
        <dbReference type="ARBA" id="ARBA00023157"/>
    </source>
</evidence>
<dbReference type="EMBL" id="KB574221">
    <property type="protein sequence ID" value="EMP27053.1"/>
    <property type="molecule type" value="Genomic_DNA"/>
</dbReference>
<dbReference type="Gene3D" id="2.20.25.590">
    <property type="match status" value="2"/>
</dbReference>
<evidence type="ECO:0000256" key="5">
    <source>
        <dbReference type="SAM" id="SignalP"/>
    </source>
</evidence>
<comment type="subcellular location">
    <subcellularLocation>
        <location evidence="1">Secreted</location>
    </subcellularLocation>
</comment>
<keyword evidence="4" id="KW-1015">Disulfide bond</keyword>
<evidence type="ECO:0000256" key="3">
    <source>
        <dbReference type="ARBA" id="ARBA00022525"/>
    </source>
</evidence>
<comment type="similarity">
    <text evidence="2">Belongs to the beta-microseminoprotein family.</text>
</comment>
<evidence type="ECO:0000256" key="2">
    <source>
        <dbReference type="ARBA" id="ARBA00010352"/>
    </source>
</evidence>
<dbReference type="eggNOG" id="ENOG502SF48">
    <property type="taxonomic scope" value="Eukaryota"/>
</dbReference>
<name>M7B4I2_CHEMY</name>
<keyword evidence="7" id="KW-1185">Reference proteome</keyword>
<protein>
    <submittedName>
        <fullName evidence="6">Beta-microseminoprotein</fullName>
    </submittedName>
</protein>
<evidence type="ECO:0000313" key="7">
    <source>
        <dbReference type="Proteomes" id="UP000031443"/>
    </source>
</evidence>
<keyword evidence="3" id="KW-0964">Secreted</keyword>
<organism evidence="6 7">
    <name type="scientific">Chelonia mydas</name>
    <name type="common">Green sea-turtle</name>
    <name type="synonym">Chelonia agassizi</name>
    <dbReference type="NCBI Taxonomy" id="8469"/>
    <lineage>
        <taxon>Eukaryota</taxon>
        <taxon>Metazoa</taxon>
        <taxon>Chordata</taxon>
        <taxon>Craniata</taxon>
        <taxon>Vertebrata</taxon>
        <taxon>Euteleostomi</taxon>
        <taxon>Archelosauria</taxon>
        <taxon>Testudinata</taxon>
        <taxon>Testudines</taxon>
        <taxon>Cryptodira</taxon>
        <taxon>Durocryptodira</taxon>
        <taxon>Americhelydia</taxon>
        <taxon>Chelonioidea</taxon>
        <taxon>Cheloniidae</taxon>
        <taxon>Chelonia</taxon>
    </lineage>
</organism>
<keyword evidence="5" id="KW-0732">Signal</keyword>
<dbReference type="SUPFAM" id="SSF57603">
    <property type="entry name" value="FnI-like domain"/>
    <property type="match status" value="1"/>
</dbReference>
<dbReference type="GO" id="GO:0005576">
    <property type="term" value="C:extracellular region"/>
    <property type="evidence" value="ECO:0007669"/>
    <property type="project" value="UniProtKB-SubCell"/>
</dbReference>
<feature type="signal peptide" evidence="5">
    <location>
        <begin position="1"/>
        <end position="20"/>
    </location>
</feature>
<dbReference type="Pfam" id="PF05825">
    <property type="entry name" value="PSP94"/>
    <property type="match status" value="2"/>
</dbReference>
<reference evidence="7" key="1">
    <citation type="journal article" date="2013" name="Nat. Genet.">
        <title>The draft genomes of soft-shell turtle and green sea turtle yield insights into the development and evolution of the turtle-specific body plan.</title>
        <authorList>
            <person name="Wang Z."/>
            <person name="Pascual-Anaya J."/>
            <person name="Zadissa A."/>
            <person name="Li W."/>
            <person name="Niimura Y."/>
            <person name="Huang Z."/>
            <person name="Li C."/>
            <person name="White S."/>
            <person name="Xiong Z."/>
            <person name="Fang D."/>
            <person name="Wang B."/>
            <person name="Ming Y."/>
            <person name="Chen Y."/>
            <person name="Zheng Y."/>
            <person name="Kuraku S."/>
            <person name="Pignatelli M."/>
            <person name="Herrero J."/>
            <person name="Beal K."/>
            <person name="Nozawa M."/>
            <person name="Li Q."/>
            <person name="Wang J."/>
            <person name="Zhang H."/>
            <person name="Yu L."/>
            <person name="Shigenobu S."/>
            <person name="Wang J."/>
            <person name="Liu J."/>
            <person name="Flicek P."/>
            <person name="Searle S."/>
            <person name="Wang J."/>
            <person name="Kuratani S."/>
            <person name="Yin Y."/>
            <person name="Aken B."/>
            <person name="Zhang G."/>
            <person name="Irie N."/>
        </authorList>
    </citation>
    <scope>NUCLEOTIDE SEQUENCE [LARGE SCALE GENOMIC DNA]</scope>
</reference>
<sequence>MKCFLGFLLAVGILVTLCDAACFHEAASPRKSTRGCIQDGKLYHYGATWIKNCYSCSCDKGGIGCCSIVATPTDYDEEKCESIFYEETCSYEVVEKADPSKLCEVHGLKCFLSFLLAFVLSTTLCDAQCYAETIDPKAKGCNDRDGAFHKFNTRWKTKDCFRCTCRKQTIECCSLFAIPTSYNEQKCKRIFHAKTCRYTVVEKANPSKTCCFRDGEMHDFGVYWYTKDCLRCFCTQEVVSCCNIALTPVGYDQENCKSVFDVESCSYQVRRKVNPLKSCEVKELGDLATSPFSEAYLL</sequence>
<dbReference type="InterPro" id="IPR008735">
    <property type="entry name" value="PSP94"/>
</dbReference>
<accession>M7B4I2</accession>
<dbReference type="AlphaFoldDB" id="M7B4I2"/>
<gene>
    <name evidence="6" type="ORF">UY3_15900</name>
</gene>
<dbReference type="PANTHER" id="PTHR10500:SF7">
    <property type="entry name" value="BETA-MICROSEMINOPROTEIN"/>
    <property type="match status" value="1"/>
</dbReference>
<dbReference type="Proteomes" id="UP000031443">
    <property type="component" value="Unassembled WGS sequence"/>
</dbReference>
<proteinExistence type="inferred from homology"/>
<dbReference type="PANTHER" id="PTHR10500">
    <property type="entry name" value="BETA-MICROSEMINOPROTEIN"/>
    <property type="match status" value="1"/>
</dbReference>
<dbReference type="Gene3D" id="2.60.40.1900">
    <property type="entry name" value="Beta-microseminoprotein (PSP94) domain"/>
    <property type="match status" value="1"/>
</dbReference>
<evidence type="ECO:0000313" key="6">
    <source>
        <dbReference type="EMBL" id="EMP27053.1"/>
    </source>
</evidence>
<feature type="chain" id="PRO_5004079832" evidence="5">
    <location>
        <begin position="21"/>
        <end position="298"/>
    </location>
</feature>